<dbReference type="SMART" id="SM00448">
    <property type="entry name" value="REC"/>
    <property type="match status" value="1"/>
</dbReference>
<dbReference type="GO" id="GO:0000160">
    <property type="term" value="P:phosphorelay signal transduction system"/>
    <property type="evidence" value="ECO:0007669"/>
    <property type="project" value="UniProtKB-KW"/>
</dbReference>
<dbReference type="PROSITE" id="PS50894">
    <property type="entry name" value="HPT"/>
    <property type="match status" value="1"/>
</dbReference>
<comment type="caution">
    <text evidence="7">The sequence shown here is derived from an EMBL/GenBank/DDBJ whole genome shotgun (WGS) entry which is preliminary data.</text>
</comment>
<feature type="domain" description="Response regulatory" evidence="5">
    <location>
        <begin position="5"/>
        <end position="117"/>
    </location>
</feature>
<dbReference type="InterPro" id="IPR001789">
    <property type="entry name" value="Sig_transdc_resp-reg_receiver"/>
</dbReference>
<dbReference type="Proteomes" id="UP000295724">
    <property type="component" value="Unassembled WGS sequence"/>
</dbReference>
<dbReference type="Pfam" id="PF00072">
    <property type="entry name" value="Response_reg"/>
    <property type="match status" value="1"/>
</dbReference>
<reference evidence="7 8" key="1">
    <citation type="submission" date="2019-03" db="EMBL/GenBank/DDBJ databases">
        <title>Genomic Encyclopedia of Type Strains, Phase IV (KMG-IV): sequencing the most valuable type-strain genomes for metagenomic binning, comparative biology and taxonomic classification.</title>
        <authorList>
            <person name="Goeker M."/>
        </authorList>
    </citation>
    <scope>NUCLEOTIDE SEQUENCE [LARGE SCALE GENOMIC DNA]</scope>
    <source>
        <strain evidence="7 8">DSM 25488</strain>
    </source>
</reference>
<accession>A0A4V3DHI0</accession>
<feature type="modified residue" description="Phosphohistidine" evidence="3">
    <location>
        <position position="174"/>
    </location>
</feature>
<dbReference type="PROSITE" id="PS50110">
    <property type="entry name" value="RESPONSE_REGULATORY"/>
    <property type="match status" value="1"/>
</dbReference>
<dbReference type="Gene3D" id="1.20.120.160">
    <property type="entry name" value="HPT domain"/>
    <property type="match status" value="1"/>
</dbReference>
<gene>
    <name evidence="7" type="ORF">C8D91_2227</name>
</gene>
<keyword evidence="8" id="KW-1185">Reference proteome</keyword>
<dbReference type="PANTHER" id="PTHR43719">
    <property type="entry name" value="TWO-COMPONENT HISTIDINE KINASE"/>
    <property type="match status" value="1"/>
</dbReference>
<feature type="domain" description="HPt" evidence="6">
    <location>
        <begin position="135"/>
        <end position="223"/>
    </location>
</feature>
<keyword evidence="1 4" id="KW-0597">Phosphoprotein</keyword>
<evidence type="ECO:0000256" key="1">
    <source>
        <dbReference type="ARBA" id="ARBA00022553"/>
    </source>
</evidence>
<evidence type="ECO:0000259" key="6">
    <source>
        <dbReference type="PROSITE" id="PS50894"/>
    </source>
</evidence>
<evidence type="ECO:0000313" key="7">
    <source>
        <dbReference type="EMBL" id="TDR18311.1"/>
    </source>
</evidence>
<dbReference type="SUPFAM" id="SSF47226">
    <property type="entry name" value="Histidine-containing phosphotransfer domain, HPT domain"/>
    <property type="match status" value="1"/>
</dbReference>
<evidence type="ECO:0000259" key="5">
    <source>
        <dbReference type="PROSITE" id="PS50110"/>
    </source>
</evidence>
<evidence type="ECO:0000313" key="8">
    <source>
        <dbReference type="Proteomes" id="UP000295724"/>
    </source>
</evidence>
<organism evidence="7 8">
    <name type="scientific">Marinicella litoralis</name>
    <dbReference type="NCBI Taxonomy" id="644220"/>
    <lineage>
        <taxon>Bacteria</taxon>
        <taxon>Pseudomonadati</taxon>
        <taxon>Pseudomonadota</taxon>
        <taxon>Gammaproteobacteria</taxon>
        <taxon>Lysobacterales</taxon>
        <taxon>Marinicellaceae</taxon>
        <taxon>Marinicella</taxon>
    </lineage>
</organism>
<dbReference type="InterPro" id="IPR008207">
    <property type="entry name" value="Sig_transdc_His_kin_Hpt_dom"/>
</dbReference>
<sequence length="223" mass="25203">MDKLHILVVDDNHINRLFFQSSLKKLNCVVTTAKDGFEAIAQCKLTAFDLILMDIRMNGMNGIESAALIKKSVNNSITPIVAISAETFDTDEHSDFSDSLLKPVKLELLAQTINQFTQRVHCFNHEKALKISHDNAEIVKHLRKLFVTQLNQVKTELISLYTTQNHDELEDALHKLLGSAKICAAELLIERIESYQLAVEKSQNDAEQRFNELLTAINQTIQS</sequence>
<keyword evidence="2" id="KW-0902">Two-component regulatory system</keyword>
<dbReference type="CDD" id="cd17546">
    <property type="entry name" value="REC_hyHK_CKI1_RcsC-like"/>
    <property type="match status" value="1"/>
</dbReference>
<dbReference type="SUPFAM" id="SSF52172">
    <property type="entry name" value="CheY-like"/>
    <property type="match status" value="1"/>
</dbReference>
<dbReference type="InterPro" id="IPR036641">
    <property type="entry name" value="HPT_dom_sf"/>
</dbReference>
<dbReference type="GO" id="GO:0004672">
    <property type="term" value="F:protein kinase activity"/>
    <property type="evidence" value="ECO:0007669"/>
    <property type="project" value="UniProtKB-ARBA"/>
</dbReference>
<evidence type="ECO:0000256" key="4">
    <source>
        <dbReference type="PROSITE-ProRule" id="PRU00169"/>
    </source>
</evidence>
<dbReference type="InterPro" id="IPR050956">
    <property type="entry name" value="2C_system_His_kinase"/>
</dbReference>
<evidence type="ECO:0000256" key="3">
    <source>
        <dbReference type="PROSITE-ProRule" id="PRU00110"/>
    </source>
</evidence>
<dbReference type="AlphaFoldDB" id="A0A4V3DHI0"/>
<dbReference type="PANTHER" id="PTHR43719:SF28">
    <property type="entry name" value="PEROXIDE STRESS-ACTIVATED HISTIDINE KINASE MAK1-RELATED"/>
    <property type="match status" value="1"/>
</dbReference>
<protein>
    <submittedName>
        <fullName evidence="7">CheY-like chemotaxis protein</fullName>
    </submittedName>
</protein>
<dbReference type="Gene3D" id="3.40.50.2300">
    <property type="match status" value="1"/>
</dbReference>
<dbReference type="InterPro" id="IPR011006">
    <property type="entry name" value="CheY-like_superfamily"/>
</dbReference>
<evidence type="ECO:0000256" key="2">
    <source>
        <dbReference type="ARBA" id="ARBA00023012"/>
    </source>
</evidence>
<feature type="modified residue" description="4-aspartylphosphate" evidence="4">
    <location>
        <position position="54"/>
    </location>
</feature>
<dbReference type="OrthoDB" id="9800897at2"/>
<dbReference type="EMBL" id="SNZB01000005">
    <property type="protein sequence ID" value="TDR18311.1"/>
    <property type="molecule type" value="Genomic_DNA"/>
</dbReference>
<proteinExistence type="predicted"/>
<name>A0A4V3DHI0_9GAMM</name>
<dbReference type="RefSeq" id="WP_099019675.1">
    <property type="nucleotide sequence ID" value="NZ_NIHB01000003.1"/>
</dbReference>